<reference evidence="9 10" key="1">
    <citation type="journal article" date="2010" name="Stand. Genomic Sci.">
        <title>Complete genome sequence of Ignisphaera aggregans type strain (AQ1.S1).</title>
        <authorList>
            <person name="Goker M."/>
            <person name="Held B."/>
            <person name="Lapidus A."/>
            <person name="Nolan M."/>
            <person name="Spring S."/>
            <person name="Yasawong M."/>
            <person name="Lucas S."/>
            <person name="Glavina Del Rio T."/>
            <person name="Tice H."/>
            <person name="Cheng J.F."/>
            <person name="Goodwin L."/>
            <person name="Tapia R."/>
            <person name="Pitluck S."/>
            <person name="Liolios K."/>
            <person name="Ivanova N."/>
            <person name="Mavromatis K."/>
            <person name="Mikhailova N."/>
            <person name="Pati A."/>
            <person name="Chen A."/>
            <person name="Palaniappan K."/>
            <person name="Brambilla E."/>
            <person name="Land M."/>
            <person name="Hauser L."/>
            <person name="Chang Y.J."/>
            <person name="Jeffries C.D."/>
            <person name="Brettin T."/>
            <person name="Detter J.C."/>
            <person name="Han C."/>
            <person name="Rohde M."/>
            <person name="Sikorski J."/>
            <person name="Woyke T."/>
            <person name="Bristow J."/>
            <person name="Eisen J.A."/>
            <person name="Markowitz V."/>
            <person name="Hugenholtz P."/>
            <person name="Kyrpides N.C."/>
            <person name="Klenk H.P."/>
        </authorList>
    </citation>
    <scope>NUCLEOTIDE SEQUENCE [LARGE SCALE GENOMIC DNA]</scope>
    <source>
        <strain evidence="10">DSM 17230 / JCM 13409 / AQ1.S1</strain>
    </source>
</reference>
<keyword evidence="5 7" id="KW-1133">Transmembrane helix</keyword>
<dbReference type="InterPro" id="IPR011701">
    <property type="entry name" value="MFS"/>
</dbReference>
<dbReference type="AlphaFoldDB" id="E0SSF4"/>
<dbReference type="BioCyc" id="IAGG583356:GHAH-592-MONOMER"/>
<keyword evidence="2" id="KW-0813">Transport</keyword>
<proteinExistence type="predicted"/>
<dbReference type="GO" id="GO:0005886">
    <property type="term" value="C:plasma membrane"/>
    <property type="evidence" value="ECO:0007669"/>
    <property type="project" value="UniProtKB-SubCell"/>
</dbReference>
<dbReference type="PANTHER" id="PTHR23517:SF2">
    <property type="entry name" value="MULTIDRUG RESISTANCE PROTEIN MDTH"/>
    <property type="match status" value="1"/>
</dbReference>
<feature type="transmembrane region" description="Helical" evidence="7">
    <location>
        <begin position="7"/>
        <end position="27"/>
    </location>
</feature>
<protein>
    <submittedName>
        <fullName evidence="9">Major facilitator superfamily MFS_1</fullName>
    </submittedName>
</protein>
<evidence type="ECO:0000313" key="10">
    <source>
        <dbReference type="Proteomes" id="UP000001304"/>
    </source>
</evidence>
<evidence type="ECO:0000256" key="3">
    <source>
        <dbReference type="ARBA" id="ARBA00022475"/>
    </source>
</evidence>
<dbReference type="GO" id="GO:0022857">
    <property type="term" value="F:transmembrane transporter activity"/>
    <property type="evidence" value="ECO:0007669"/>
    <property type="project" value="InterPro"/>
</dbReference>
<keyword evidence="10" id="KW-1185">Reference proteome</keyword>
<name>E0SSF4_IGNAA</name>
<dbReference type="EMBL" id="CP002098">
    <property type="protein sequence ID" value="ADM27426.1"/>
    <property type="molecule type" value="Genomic_DNA"/>
</dbReference>
<dbReference type="HOGENOM" id="CLU_684450_0_0_2"/>
<evidence type="ECO:0000256" key="5">
    <source>
        <dbReference type="ARBA" id="ARBA00022989"/>
    </source>
</evidence>
<gene>
    <name evidence="9" type="ordered locus">Igag_0592</name>
</gene>
<dbReference type="InterPro" id="IPR036259">
    <property type="entry name" value="MFS_trans_sf"/>
</dbReference>
<evidence type="ECO:0000256" key="2">
    <source>
        <dbReference type="ARBA" id="ARBA00022448"/>
    </source>
</evidence>
<keyword evidence="3" id="KW-1003">Cell membrane</keyword>
<keyword evidence="4 7" id="KW-0812">Transmembrane</keyword>
<sequence>MSAERPMFTLYVALLLTFVLTFLYSSWSPYISLVVVKFKGVDVGGLAAILTAMNLGLTVGPVFSAILSRRAGLRIALPILLVLKSFSILGWIATKRLEILIALGLLFTVSASGIVTILTYVASRLGSRHGKAFGLFYSARSAAFALGPLFGGVVLYYHGYKTLAMVVGVLVTCCAFAMAALRILGEDSKIPVRSSAQSLFRGLRGLLHLRAARALVVTSTLINFSSAVAQGYRSVYAYEYLKMSEVLLGVMYSFDDFLKIFLNPFIGVFVDRFGYVRSYLAGVVFSSMVAILWPFSPSPLIAVVLYTMISIFASLYIVAESSVVAALVPEESRLEVYAVISSLSEVFSVVAPTVGVALWELSPRTVFVFEGLLGICASIILYTSIMLRTNQIENQNRYAEPK</sequence>
<evidence type="ECO:0000256" key="6">
    <source>
        <dbReference type="ARBA" id="ARBA00023136"/>
    </source>
</evidence>
<feature type="transmembrane region" description="Helical" evidence="7">
    <location>
        <begin position="99"/>
        <end position="122"/>
    </location>
</feature>
<dbReference type="Proteomes" id="UP000001304">
    <property type="component" value="Chromosome"/>
</dbReference>
<dbReference type="SUPFAM" id="SSF103473">
    <property type="entry name" value="MFS general substrate transporter"/>
    <property type="match status" value="1"/>
</dbReference>
<evidence type="ECO:0000256" key="4">
    <source>
        <dbReference type="ARBA" id="ARBA00022692"/>
    </source>
</evidence>
<organism evidence="9 10">
    <name type="scientific">Ignisphaera aggregans (strain DSM 17230 / JCM 13409 / AQ1.S1)</name>
    <dbReference type="NCBI Taxonomy" id="583356"/>
    <lineage>
        <taxon>Archaea</taxon>
        <taxon>Thermoproteota</taxon>
        <taxon>Thermoprotei</taxon>
        <taxon>Desulfurococcales</taxon>
        <taxon>Desulfurococcaceae</taxon>
        <taxon>Ignisphaera</taxon>
    </lineage>
</organism>
<feature type="transmembrane region" description="Helical" evidence="7">
    <location>
        <begin position="365"/>
        <end position="387"/>
    </location>
</feature>
<feature type="domain" description="Major facilitator superfamily (MFS) profile" evidence="8">
    <location>
        <begin position="9"/>
        <end position="389"/>
    </location>
</feature>
<dbReference type="KEGG" id="iag:Igag_0592"/>
<feature type="transmembrane region" description="Helical" evidence="7">
    <location>
        <begin position="47"/>
        <end position="68"/>
    </location>
</feature>
<dbReference type="Gene3D" id="1.20.1250.20">
    <property type="entry name" value="MFS general substrate transporter like domains"/>
    <property type="match status" value="2"/>
</dbReference>
<dbReference type="PANTHER" id="PTHR23517">
    <property type="entry name" value="RESISTANCE PROTEIN MDTM, PUTATIVE-RELATED-RELATED"/>
    <property type="match status" value="1"/>
</dbReference>
<evidence type="ECO:0000313" key="9">
    <source>
        <dbReference type="EMBL" id="ADM27426.1"/>
    </source>
</evidence>
<feature type="transmembrane region" description="Helical" evidence="7">
    <location>
        <begin position="163"/>
        <end position="184"/>
    </location>
</feature>
<evidence type="ECO:0000256" key="7">
    <source>
        <dbReference type="SAM" id="Phobius"/>
    </source>
</evidence>
<feature type="transmembrane region" description="Helical" evidence="7">
    <location>
        <begin position="134"/>
        <end position="157"/>
    </location>
</feature>
<comment type="subcellular location">
    <subcellularLocation>
        <location evidence="1">Cell membrane</location>
        <topology evidence="1">Multi-pass membrane protein</topology>
    </subcellularLocation>
</comment>
<dbReference type="InterPro" id="IPR020846">
    <property type="entry name" value="MFS_dom"/>
</dbReference>
<dbReference type="InterPro" id="IPR050171">
    <property type="entry name" value="MFS_Transporters"/>
</dbReference>
<feature type="transmembrane region" description="Helical" evidence="7">
    <location>
        <begin position="301"/>
        <end position="329"/>
    </location>
</feature>
<feature type="transmembrane region" description="Helical" evidence="7">
    <location>
        <begin position="75"/>
        <end position="93"/>
    </location>
</feature>
<accession>E0SSF4</accession>
<evidence type="ECO:0000259" key="8">
    <source>
        <dbReference type="PROSITE" id="PS50850"/>
    </source>
</evidence>
<feature type="transmembrane region" description="Helical" evidence="7">
    <location>
        <begin position="278"/>
        <end position="295"/>
    </location>
</feature>
<dbReference type="PROSITE" id="PS50850">
    <property type="entry name" value="MFS"/>
    <property type="match status" value="1"/>
</dbReference>
<feature type="transmembrane region" description="Helical" evidence="7">
    <location>
        <begin position="336"/>
        <end position="359"/>
    </location>
</feature>
<evidence type="ECO:0000256" key="1">
    <source>
        <dbReference type="ARBA" id="ARBA00004651"/>
    </source>
</evidence>
<keyword evidence="6 7" id="KW-0472">Membrane</keyword>
<dbReference type="Pfam" id="PF07690">
    <property type="entry name" value="MFS_1"/>
    <property type="match status" value="1"/>
</dbReference>